<dbReference type="AlphaFoldDB" id="A0A2W2AY23"/>
<feature type="transmembrane region" description="Helical" evidence="6">
    <location>
        <begin position="445"/>
        <end position="466"/>
    </location>
</feature>
<dbReference type="Proteomes" id="UP000248745">
    <property type="component" value="Unassembled WGS sequence"/>
</dbReference>
<keyword evidence="8" id="KW-1185">Reference proteome</keyword>
<keyword evidence="4 6" id="KW-1133">Transmembrane helix</keyword>
<feature type="transmembrane region" description="Helical" evidence="6">
    <location>
        <begin position="387"/>
        <end position="408"/>
    </location>
</feature>
<keyword evidence="3 6" id="KW-0812">Transmembrane</keyword>
<dbReference type="EMBL" id="QKTW01000016">
    <property type="protein sequence ID" value="PZF72934.1"/>
    <property type="molecule type" value="Genomic_DNA"/>
</dbReference>
<evidence type="ECO:0000256" key="4">
    <source>
        <dbReference type="ARBA" id="ARBA00022989"/>
    </source>
</evidence>
<proteinExistence type="predicted"/>
<dbReference type="InterPro" id="IPR050833">
    <property type="entry name" value="Poly_Biosynth_Transport"/>
</dbReference>
<evidence type="ECO:0000256" key="1">
    <source>
        <dbReference type="ARBA" id="ARBA00004651"/>
    </source>
</evidence>
<evidence type="ECO:0000313" key="7">
    <source>
        <dbReference type="EMBL" id="PZF72934.1"/>
    </source>
</evidence>
<evidence type="ECO:0000313" key="8">
    <source>
        <dbReference type="Proteomes" id="UP000248745"/>
    </source>
</evidence>
<accession>A0A2W2AY23</accession>
<name>A0A2W2AY23_9BACT</name>
<feature type="transmembrane region" description="Helical" evidence="6">
    <location>
        <begin position="361"/>
        <end position="381"/>
    </location>
</feature>
<feature type="transmembrane region" description="Helical" evidence="6">
    <location>
        <begin position="256"/>
        <end position="279"/>
    </location>
</feature>
<dbReference type="PANTHER" id="PTHR30250">
    <property type="entry name" value="PST FAMILY PREDICTED COLANIC ACID TRANSPORTER"/>
    <property type="match status" value="1"/>
</dbReference>
<feature type="transmembrane region" description="Helical" evidence="6">
    <location>
        <begin position="152"/>
        <end position="170"/>
    </location>
</feature>
<feature type="transmembrane region" description="Helical" evidence="6">
    <location>
        <begin position="82"/>
        <end position="106"/>
    </location>
</feature>
<feature type="transmembrane region" description="Helical" evidence="6">
    <location>
        <begin position="176"/>
        <end position="196"/>
    </location>
</feature>
<keyword evidence="5 6" id="KW-0472">Membrane</keyword>
<dbReference type="GO" id="GO:0005886">
    <property type="term" value="C:plasma membrane"/>
    <property type="evidence" value="ECO:0007669"/>
    <property type="project" value="UniProtKB-SubCell"/>
</dbReference>
<dbReference type="RefSeq" id="WP_110998966.1">
    <property type="nucleotide sequence ID" value="NZ_QKTW01000016.1"/>
</dbReference>
<reference evidence="7 8" key="1">
    <citation type="submission" date="2018-06" db="EMBL/GenBank/DDBJ databases">
        <title>Mucibacter soli gen. nov., sp. nov., a new member of the family Chitinophagaceae producing mucin.</title>
        <authorList>
            <person name="Kim M.-K."/>
            <person name="Park S."/>
            <person name="Kim T.-S."/>
            <person name="Joung Y."/>
            <person name="Han J.-H."/>
            <person name="Kim S.B."/>
        </authorList>
    </citation>
    <scope>NUCLEOTIDE SEQUENCE [LARGE SCALE GENOMIC DNA]</scope>
    <source>
        <strain evidence="7 8">R1-15</strain>
    </source>
</reference>
<keyword evidence="2" id="KW-1003">Cell membrane</keyword>
<evidence type="ECO:0000256" key="5">
    <source>
        <dbReference type="ARBA" id="ARBA00023136"/>
    </source>
</evidence>
<dbReference type="OrthoDB" id="925916at2"/>
<protein>
    <submittedName>
        <fullName evidence="7">Uncharacterized protein</fullName>
    </submittedName>
</protein>
<comment type="caution">
    <text evidence="7">The sequence shown here is derived from an EMBL/GenBank/DDBJ whole genome shotgun (WGS) entry which is preliminary data.</text>
</comment>
<dbReference type="Pfam" id="PF01943">
    <property type="entry name" value="Polysacc_synt"/>
    <property type="match status" value="1"/>
</dbReference>
<evidence type="ECO:0000256" key="6">
    <source>
        <dbReference type="SAM" id="Phobius"/>
    </source>
</evidence>
<comment type="subcellular location">
    <subcellularLocation>
        <location evidence="1">Cell membrane</location>
        <topology evidence="1">Multi-pass membrane protein</topology>
    </subcellularLocation>
</comment>
<feature type="transmembrane region" description="Helical" evidence="6">
    <location>
        <begin position="39"/>
        <end position="61"/>
    </location>
</feature>
<feature type="transmembrane region" description="Helical" evidence="6">
    <location>
        <begin position="216"/>
        <end position="236"/>
    </location>
</feature>
<gene>
    <name evidence="7" type="ORF">DN068_11015</name>
</gene>
<feature type="transmembrane region" description="Helical" evidence="6">
    <location>
        <begin position="9"/>
        <end position="27"/>
    </location>
</feature>
<feature type="transmembrane region" description="Helical" evidence="6">
    <location>
        <begin position="291"/>
        <end position="312"/>
    </location>
</feature>
<feature type="transmembrane region" description="Helical" evidence="6">
    <location>
        <begin position="112"/>
        <end position="131"/>
    </location>
</feature>
<feature type="transmembrane region" description="Helical" evidence="6">
    <location>
        <begin position="332"/>
        <end position="349"/>
    </location>
</feature>
<evidence type="ECO:0000256" key="2">
    <source>
        <dbReference type="ARBA" id="ARBA00022475"/>
    </source>
</evidence>
<dbReference type="InterPro" id="IPR002797">
    <property type="entry name" value="Polysacc_synth"/>
</dbReference>
<sequence>MRKFFVKNILFVLAVNILIKPAWIFLIDRTVQNRVGHAAYGTYQALFNLALIFQIILDFGLNNYNSRIISQKPDSLKEMFPVMLSARIVLILFYASLVFITGFALGYRGWELGLLSGVLLIQGITVMVQYFRSNIAALHHFRTDGILSVTDRFLMILICGFLLFFPATAKHFRIEWFVFCQVGCYSAAAIISFWVLRKIAPVRLHFKFHTGGVLQIIKESLPYALLIFLMSIYTRADTMLIERMAGKEQAGIYSAAYRLLDVGNIFGLMFANMLLPLFGRMLAQKDDIVPIIRVCVNMLLPVAFMAAVGAFFYGTDIMHMLYPASGVYDGAVFSWLIASLPAFCMMYVYSTLLTASGDLKILNRLALLGVAISLGVNFVMIPRHGAWGAAVTAFITQSTLALGFIIFASKKNHLPVNLKWTFAHLGFFGLVIAIGYGAHLLPIKWLLQLGIFAVICLGCMFLFRFISVKALLGLFKKETA</sequence>
<evidence type="ECO:0000256" key="3">
    <source>
        <dbReference type="ARBA" id="ARBA00022692"/>
    </source>
</evidence>
<dbReference type="PANTHER" id="PTHR30250:SF11">
    <property type="entry name" value="O-ANTIGEN TRANSPORTER-RELATED"/>
    <property type="match status" value="1"/>
</dbReference>
<organism evidence="7 8">
    <name type="scientific">Taibaiella soli</name>
    <dbReference type="NCBI Taxonomy" id="1649169"/>
    <lineage>
        <taxon>Bacteria</taxon>
        <taxon>Pseudomonadati</taxon>
        <taxon>Bacteroidota</taxon>
        <taxon>Chitinophagia</taxon>
        <taxon>Chitinophagales</taxon>
        <taxon>Chitinophagaceae</taxon>
        <taxon>Taibaiella</taxon>
    </lineage>
</organism>
<feature type="transmembrane region" description="Helical" evidence="6">
    <location>
        <begin position="420"/>
        <end position="439"/>
    </location>
</feature>